<dbReference type="PANTHER" id="PTHR30469:SF15">
    <property type="entry name" value="HLYD FAMILY OF SECRETION PROTEINS"/>
    <property type="match status" value="1"/>
</dbReference>
<dbReference type="KEGG" id="pcav:D3880_01320"/>
<evidence type="ECO:0000313" key="3">
    <source>
        <dbReference type="EMBL" id="AYC31107.1"/>
    </source>
</evidence>
<feature type="transmembrane region" description="Helical" evidence="2">
    <location>
        <begin position="35"/>
        <end position="60"/>
    </location>
</feature>
<evidence type="ECO:0000256" key="1">
    <source>
        <dbReference type="SAM" id="Coils"/>
    </source>
</evidence>
<keyword evidence="4" id="KW-1185">Reference proteome</keyword>
<dbReference type="RefSeq" id="WP_119891741.1">
    <property type="nucleotide sequence ID" value="NZ_CP032419.1"/>
</dbReference>
<keyword evidence="2" id="KW-0472">Membrane</keyword>
<reference evidence="4" key="1">
    <citation type="submission" date="2018-09" db="EMBL/GenBank/DDBJ databases">
        <authorList>
            <person name="Zhu H."/>
        </authorList>
    </citation>
    <scope>NUCLEOTIDE SEQUENCE [LARGE SCALE GENOMIC DNA]</scope>
    <source>
        <strain evidence="4">K2W31S-8</strain>
    </source>
</reference>
<feature type="coiled-coil region" evidence="1">
    <location>
        <begin position="128"/>
        <end position="155"/>
    </location>
</feature>
<dbReference type="EMBL" id="CP032419">
    <property type="protein sequence ID" value="AYC31107.1"/>
    <property type="molecule type" value="Genomic_DNA"/>
</dbReference>
<dbReference type="PANTHER" id="PTHR30469">
    <property type="entry name" value="MULTIDRUG RESISTANCE PROTEIN MDTA"/>
    <property type="match status" value="1"/>
</dbReference>
<proteinExistence type="predicted"/>
<dbReference type="Gene3D" id="1.10.287.470">
    <property type="entry name" value="Helix hairpin bin"/>
    <property type="match status" value="1"/>
</dbReference>
<dbReference type="Proteomes" id="UP000265560">
    <property type="component" value="Chromosome"/>
</dbReference>
<dbReference type="OrthoDB" id="3084at2"/>
<gene>
    <name evidence="3" type="ORF">D3880_01320</name>
</gene>
<sequence>MKIRFSSDKEQQPTQDQGLKVLYAPGKRLAFKLRWYLILLAVLGPLLWLAGQWLLSLWLIQAPAQLELPLLELRAREPGQVQQLLVRPGDPVEAGQVLVRLDNPEWRARLALLEEPDQHPATDSPARRSLREREREALERLLASAEQRLGQLRGLQAAGAATRGEVQAASDLRDQRQRDLLQFDQQQAVVLPQVAFDQQQRGLERRWLEERLEGLALQAPHAGEVSEILVNEGENIGPGNLLLRMRTDGEVRVWVYLEPRDVAYAVPGQPFRLRLPDGRWLPAQVVRAVDDAVSVPGELRAAFSAPTRNLRVLARITGELPKRWRADRLGLQARFPHQWPWVDAWAGDE</sequence>
<dbReference type="Gene3D" id="2.40.30.170">
    <property type="match status" value="1"/>
</dbReference>
<dbReference type="SUPFAM" id="SSF111369">
    <property type="entry name" value="HlyD-like secretion proteins"/>
    <property type="match status" value="1"/>
</dbReference>
<keyword evidence="2" id="KW-0812">Transmembrane</keyword>
<evidence type="ECO:0000256" key="2">
    <source>
        <dbReference type="SAM" id="Phobius"/>
    </source>
</evidence>
<accession>A0A385YYS3</accession>
<dbReference type="GO" id="GO:0015562">
    <property type="term" value="F:efflux transmembrane transporter activity"/>
    <property type="evidence" value="ECO:0007669"/>
    <property type="project" value="TreeGrafter"/>
</dbReference>
<keyword evidence="2" id="KW-1133">Transmembrane helix</keyword>
<protein>
    <submittedName>
        <fullName evidence="3">HlyD family efflux transporter periplasmic adaptor subunit</fullName>
    </submittedName>
</protein>
<name>A0A385YYS3_9PSED</name>
<evidence type="ECO:0000313" key="4">
    <source>
        <dbReference type="Proteomes" id="UP000265560"/>
    </source>
</evidence>
<organism evidence="3 4">
    <name type="scientific">Pseudomonas cavernae</name>
    <dbReference type="NCBI Taxonomy" id="2320867"/>
    <lineage>
        <taxon>Bacteria</taxon>
        <taxon>Pseudomonadati</taxon>
        <taxon>Pseudomonadota</taxon>
        <taxon>Gammaproteobacteria</taxon>
        <taxon>Pseudomonadales</taxon>
        <taxon>Pseudomonadaceae</taxon>
        <taxon>Pseudomonas</taxon>
    </lineage>
</organism>
<keyword evidence="1" id="KW-0175">Coiled coil</keyword>
<dbReference type="AlphaFoldDB" id="A0A385YYS3"/>
<dbReference type="Gene3D" id="2.40.50.100">
    <property type="match status" value="1"/>
</dbReference>
<dbReference type="GO" id="GO:1990281">
    <property type="term" value="C:efflux pump complex"/>
    <property type="evidence" value="ECO:0007669"/>
    <property type="project" value="TreeGrafter"/>
</dbReference>